<dbReference type="RefSeq" id="WP_160745913.1">
    <property type="nucleotide sequence ID" value="NZ_WTYK01000002.1"/>
</dbReference>
<evidence type="ECO:0000313" key="9">
    <source>
        <dbReference type="Proteomes" id="UP000469159"/>
    </source>
</evidence>
<evidence type="ECO:0000256" key="2">
    <source>
        <dbReference type="ARBA" id="ARBA00022692"/>
    </source>
</evidence>
<keyword evidence="3" id="KW-0406">Ion transport</keyword>
<dbReference type="PANTHER" id="PTHR11562:SF17">
    <property type="entry name" value="RE54080P-RELATED"/>
    <property type="match status" value="1"/>
</dbReference>
<comment type="subcellular location">
    <subcellularLocation>
        <location evidence="1">Membrane</location>
        <topology evidence="1">Multi-pass membrane protein</topology>
    </subcellularLocation>
</comment>
<dbReference type="EMBL" id="WTYK01000002">
    <property type="protein sequence ID" value="MXP41079.1"/>
    <property type="molecule type" value="Genomic_DNA"/>
</dbReference>
<keyword evidence="2 6" id="KW-0812">Transmembrane</keyword>
<dbReference type="SUPFAM" id="SSF161111">
    <property type="entry name" value="Cation efflux protein transmembrane domain-like"/>
    <property type="match status" value="1"/>
</dbReference>
<feature type="transmembrane region" description="Helical" evidence="6">
    <location>
        <begin position="156"/>
        <end position="173"/>
    </location>
</feature>
<keyword evidence="3" id="KW-0862">Zinc</keyword>
<dbReference type="GO" id="GO:0005886">
    <property type="term" value="C:plasma membrane"/>
    <property type="evidence" value="ECO:0007669"/>
    <property type="project" value="TreeGrafter"/>
</dbReference>
<protein>
    <submittedName>
        <fullName evidence="8">Cation transporter</fullName>
    </submittedName>
</protein>
<evidence type="ECO:0000256" key="6">
    <source>
        <dbReference type="SAM" id="Phobius"/>
    </source>
</evidence>
<dbReference type="InterPro" id="IPR027469">
    <property type="entry name" value="Cation_efflux_TMD_sf"/>
</dbReference>
<evidence type="ECO:0000256" key="3">
    <source>
        <dbReference type="ARBA" id="ARBA00022906"/>
    </source>
</evidence>
<keyword evidence="3" id="KW-0813">Transport</keyword>
<evidence type="ECO:0000259" key="7">
    <source>
        <dbReference type="Pfam" id="PF01545"/>
    </source>
</evidence>
<keyword evidence="9" id="KW-1185">Reference proteome</keyword>
<sequence>MAESCCSAKSTELERIARQADQRRVLVTVLAINAAMFVLEFGAGVVAGSAALMADAADMLGDALVYAVSLYALARSDRWKAGAAMFKGVFILALGIGIAINVAVKIRSGVPPSSTLMLVFGGLALAANLVCFRLLWRFRAQDVNMASTFECSRNDLINNVGVLIAAGLVIVFASPWPDLLIGSAMAALFLRSSWRVIAQAAPQLRTTDPASPSPRT</sequence>
<evidence type="ECO:0000313" key="8">
    <source>
        <dbReference type="EMBL" id="MXP41079.1"/>
    </source>
</evidence>
<feature type="transmembrane region" description="Helical" evidence="6">
    <location>
        <begin position="56"/>
        <end position="74"/>
    </location>
</feature>
<dbReference type="AlphaFoldDB" id="A0A6I4UTM6"/>
<dbReference type="OrthoDB" id="9799649at2"/>
<accession>A0A6I4UTM6</accession>
<feature type="transmembrane region" description="Helical" evidence="6">
    <location>
        <begin position="25"/>
        <end position="50"/>
    </location>
</feature>
<reference evidence="8 9" key="1">
    <citation type="submission" date="2019-12" db="EMBL/GenBank/DDBJ databases">
        <title>Genomic-based taxomic classification of the family Erythrobacteraceae.</title>
        <authorList>
            <person name="Xu L."/>
        </authorList>
    </citation>
    <scope>NUCLEOTIDE SEQUENCE [LARGE SCALE GENOMIC DNA]</scope>
    <source>
        <strain evidence="8 9">MCCC 1K02066</strain>
    </source>
</reference>
<proteinExistence type="predicted"/>
<dbReference type="Pfam" id="PF01545">
    <property type="entry name" value="Cation_efflux"/>
    <property type="match status" value="1"/>
</dbReference>
<feature type="domain" description="Cation efflux protein transmembrane" evidence="7">
    <location>
        <begin position="27"/>
        <end position="204"/>
    </location>
</feature>
<evidence type="ECO:0000256" key="1">
    <source>
        <dbReference type="ARBA" id="ARBA00004141"/>
    </source>
</evidence>
<gene>
    <name evidence="8" type="ORF">GRI75_05390</name>
</gene>
<dbReference type="Proteomes" id="UP000469159">
    <property type="component" value="Unassembled WGS sequence"/>
</dbReference>
<dbReference type="GO" id="GO:0005385">
    <property type="term" value="F:zinc ion transmembrane transporter activity"/>
    <property type="evidence" value="ECO:0007669"/>
    <property type="project" value="TreeGrafter"/>
</dbReference>
<name>A0A6I4UTM6_9SPHN</name>
<evidence type="ECO:0000256" key="5">
    <source>
        <dbReference type="ARBA" id="ARBA00023136"/>
    </source>
</evidence>
<comment type="caution">
    <text evidence="8">The sequence shown here is derived from an EMBL/GenBank/DDBJ whole genome shotgun (WGS) entry which is preliminary data.</text>
</comment>
<keyword evidence="5 6" id="KW-0472">Membrane</keyword>
<feature type="transmembrane region" description="Helical" evidence="6">
    <location>
        <begin position="86"/>
        <end position="104"/>
    </location>
</feature>
<organism evidence="8 9">
    <name type="scientific">Croceibacterium soli</name>
    <dbReference type="NCBI Taxonomy" id="1739690"/>
    <lineage>
        <taxon>Bacteria</taxon>
        <taxon>Pseudomonadati</taxon>
        <taxon>Pseudomonadota</taxon>
        <taxon>Alphaproteobacteria</taxon>
        <taxon>Sphingomonadales</taxon>
        <taxon>Erythrobacteraceae</taxon>
        <taxon>Croceibacterium</taxon>
    </lineage>
</organism>
<dbReference type="InterPro" id="IPR058533">
    <property type="entry name" value="Cation_efflux_TM"/>
</dbReference>
<evidence type="ECO:0000256" key="4">
    <source>
        <dbReference type="ARBA" id="ARBA00022989"/>
    </source>
</evidence>
<feature type="transmembrane region" description="Helical" evidence="6">
    <location>
        <begin position="116"/>
        <end position="136"/>
    </location>
</feature>
<dbReference type="Gene3D" id="1.20.1510.10">
    <property type="entry name" value="Cation efflux protein transmembrane domain"/>
    <property type="match status" value="1"/>
</dbReference>
<dbReference type="PANTHER" id="PTHR11562">
    <property type="entry name" value="CATION EFFLUX PROTEIN/ ZINC TRANSPORTER"/>
    <property type="match status" value="1"/>
</dbReference>
<keyword evidence="4 6" id="KW-1133">Transmembrane helix</keyword>
<keyword evidence="3" id="KW-0864">Zinc transport</keyword>
<dbReference type="InterPro" id="IPR050681">
    <property type="entry name" value="CDF/SLC30A"/>
</dbReference>